<dbReference type="AlphaFoldDB" id="A0A8X6TQP5"/>
<comment type="caution">
    <text evidence="1">The sequence shown here is derived from an EMBL/GenBank/DDBJ whole genome shotgun (WGS) entry which is preliminary data.</text>
</comment>
<dbReference type="Proteomes" id="UP000887013">
    <property type="component" value="Unassembled WGS sequence"/>
</dbReference>
<proteinExistence type="predicted"/>
<accession>A0A8X6TQP5</accession>
<protein>
    <submittedName>
        <fullName evidence="1">Uncharacterized protein</fullName>
    </submittedName>
</protein>
<keyword evidence="2" id="KW-1185">Reference proteome</keyword>
<evidence type="ECO:0000313" key="1">
    <source>
        <dbReference type="EMBL" id="GFT40706.1"/>
    </source>
</evidence>
<reference evidence="1" key="1">
    <citation type="submission" date="2020-08" db="EMBL/GenBank/DDBJ databases">
        <title>Multicomponent nature underlies the extraordinary mechanical properties of spider dragline silk.</title>
        <authorList>
            <person name="Kono N."/>
            <person name="Nakamura H."/>
            <person name="Mori M."/>
            <person name="Yoshida Y."/>
            <person name="Ohtoshi R."/>
            <person name="Malay A.D."/>
            <person name="Moran D.A.P."/>
            <person name="Tomita M."/>
            <person name="Numata K."/>
            <person name="Arakawa K."/>
        </authorList>
    </citation>
    <scope>NUCLEOTIDE SEQUENCE</scope>
</reference>
<sequence>MKNDVQRQCLSSLCAHFVISTLSRETYLLSSADGCEKPRFGCFYLGSIVLFFPAICQCVGSKMLSMFGIPARLYKVLRCGRHYNRDFRRYLCHPERTELTGI</sequence>
<gene>
    <name evidence="1" type="ORF">NPIL_408341</name>
</gene>
<name>A0A8X6TQP5_NEPPI</name>
<evidence type="ECO:0000313" key="2">
    <source>
        <dbReference type="Proteomes" id="UP000887013"/>
    </source>
</evidence>
<organism evidence="1 2">
    <name type="scientific">Nephila pilipes</name>
    <name type="common">Giant wood spider</name>
    <name type="synonym">Nephila maculata</name>
    <dbReference type="NCBI Taxonomy" id="299642"/>
    <lineage>
        <taxon>Eukaryota</taxon>
        <taxon>Metazoa</taxon>
        <taxon>Ecdysozoa</taxon>
        <taxon>Arthropoda</taxon>
        <taxon>Chelicerata</taxon>
        <taxon>Arachnida</taxon>
        <taxon>Araneae</taxon>
        <taxon>Araneomorphae</taxon>
        <taxon>Entelegynae</taxon>
        <taxon>Araneoidea</taxon>
        <taxon>Nephilidae</taxon>
        <taxon>Nephila</taxon>
    </lineage>
</organism>
<dbReference type="EMBL" id="BMAW01109905">
    <property type="protein sequence ID" value="GFT40706.1"/>
    <property type="molecule type" value="Genomic_DNA"/>
</dbReference>